<keyword evidence="2" id="KW-0597">Phosphoprotein</keyword>
<evidence type="ECO:0000256" key="5">
    <source>
        <dbReference type="ARBA" id="ARBA00023288"/>
    </source>
</evidence>
<dbReference type="Proteomes" id="UP000618746">
    <property type="component" value="Unassembled WGS sequence"/>
</dbReference>
<dbReference type="AlphaFoldDB" id="A0A852JU17"/>
<feature type="non-terminal residue" evidence="8">
    <location>
        <position position="1"/>
    </location>
</feature>
<proteinExistence type="predicted"/>
<keyword evidence="3" id="KW-0519">Myristate</keyword>
<dbReference type="OrthoDB" id="8817077at2759"/>
<dbReference type="PANTHER" id="PTHR21258">
    <property type="entry name" value="DOCKING PROTEIN RELATED"/>
    <property type="match status" value="1"/>
</dbReference>
<dbReference type="InterPro" id="IPR011993">
    <property type="entry name" value="PH-like_dom_sf"/>
</dbReference>
<dbReference type="Gene3D" id="2.30.29.30">
    <property type="entry name" value="Pleckstrin-homology domain (PH domain)/Phosphotyrosine-binding domain (PTB)"/>
    <property type="match status" value="1"/>
</dbReference>
<dbReference type="FunFam" id="2.30.29.30:FF:000169">
    <property type="entry name" value="Fibroblast growth factor receptor substrate 2"/>
    <property type="match status" value="1"/>
</dbReference>
<feature type="non-terminal residue" evidence="8">
    <location>
        <position position="492"/>
    </location>
</feature>
<dbReference type="GO" id="GO:0005104">
    <property type="term" value="F:fibroblast growth factor receptor binding"/>
    <property type="evidence" value="ECO:0007669"/>
    <property type="project" value="TreeGrafter"/>
</dbReference>
<evidence type="ECO:0000256" key="6">
    <source>
        <dbReference type="SAM" id="MobiDB-lite"/>
    </source>
</evidence>
<feature type="region of interest" description="Disordered" evidence="6">
    <location>
        <begin position="425"/>
        <end position="451"/>
    </location>
</feature>
<dbReference type="GO" id="GO:0008543">
    <property type="term" value="P:fibroblast growth factor receptor signaling pathway"/>
    <property type="evidence" value="ECO:0007669"/>
    <property type="project" value="TreeGrafter"/>
</dbReference>
<dbReference type="GO" id="GO:0005911">
    <property type="term" value="C:cell-cell junction"/>
    <property type="evidence" value="ECO:0007669"/>
    <property type="project" value="TreeGrafter"/>
</dbReference>
<organism evidence="8 9">
    <name type="scientific">Spizella passerina</name>
    <name type="common">Chipping sparrow</name>
    <dbReference type="NCBI Taxonomy" id="40210"/>
    <lineage>
        <taxon>Eukaryota</taxon>
        <taxon>Metazoa</taxon>
        <taxon>Chordata</taxon>
        <taxon>Craniata</taxon>
        <taxon>Vertebrata</taxon>
        <taxon>Euteleostomi</taxon>
        <taxon>Archelosauria</taxon>
        <taxon>Archosauria</taxon>
        <taxon>Dinosauria</taxon>
        <taxon>Saurischia</taxon>
        <taxon>Theropoda</taxon>
        <taxon>Coelurosauria</taxon>
        <taxon>Aves</taxon>
        <taxon>Neognathae</taxon>
        <taxon>Neoaves</taxon>
        <taxon>Telluraves</taxon>
        <taxon>Australaves</taxon>
        <taxon>Passeriformes</taxon>
        <taxon>Passerellidae</taxon>
        <taxon>Spizella</taxon>
    </lineage>
</organism>
<gene>
    <name evidence="8" type="primary">Frs2</name>
    <name evidence="8" type="ORF">SPIPAS_R02017</name>
</gene>
<name>A0A852JU17_SPIPA</name>
<evidence type="ECO:0000313" key="8">
    <source>
        <dbReference type="EMBL" id="NXX68549.1"/>
    </source>
</evidence>
<evidence type="ECO:0000313" key="9">
    <source>
        <dbReference type="Proteomes" id="UP000618746"/>
    </source>
</evidence>
<dbReference type="InterPro" id="IPR002404">
    <property type="entry name" value="IRS_PTB"/>
</dbReference>
<keyword evidence="5" id="KW-0449">Lipoprotein</keyword>
<dbReference type="SMART" id="SM00310">
    <property type="entry name" value="PTBI"/>
    <property type="match status" value="1"/>
</dbReference>
<dbReference type="GO" id="GO:0005068">
    <property type="term" value="F:transmembrane receptor protein tyrosine kinase adaptor activity"/>
    <property type="evidence" value="ECO:0007669"/>
    <property type="project" value="TreeGrafter"/>
</dbReference>
<dbReference type="GO" id="GO:0005886">
    <property type="term" value="C:plasma membrane"/>
    <property type="evidence" value="ECO:0007669"/>
    <property type="project" value="UniProtKB-ARBA"/>
</dbReference>
<sequence length="492" mass="55856">MGSCCSCPDKETVPDNHRNKFKVINVDDDGNELGSGIMELTDTELVLYTRKRDSVKWHYLCLRRYGYDSNLFSFESGRRCQTGQGIFAFKCARAEELFNMLQEIMQNNSINVVEEPVVERNNHQTELEVPRTPRTPTTPGFNAQSLPNGYPRYPSFGDASSHPSSRHPSVGSARLPSVGEESTHPLLVAEEQVGSGKTENWQLKASLSSFRLLMKMTVKFINVMWFRKTFMCDKKQFWKPEKVARAEGCELSCWKGFVRSPQRRAQVLSLELLNSHDERRETPSGNKLVYENINRLSIPSASGVRRGRLTSTSTSDTQNINNSAQRRTALLNYENLPSLPPVWEARKLSRDEDDSLGPKTPSLNGYHNNLDLMHNYVNTENVTVPASAHKVEFTRRRDCTPTVFNFDIRRPSLEHRQLNYIQVDLEGGSDSDNPQTPKTPTTPLPQTPTRRTELYAVIDIERTAAMSSLQKALPRDDGTSRKTRHNSTDLPM</sequence>
<dbReference type="InterPro" id="IPR038742">
    <property type="entry name" value="FRS2_PTB"/>
</dbReference>
<dbReference type="InterPro" id="IPR050996">
    <property type="entry name" value="Docking_Protein_DOK"/>
</dbReference>
<dbReference type="EMBL" id="WBNQ01051287">
    <property type="protein sequence ID" value="NXX68549.1"/>
    <property type="molecule type" value="Genomic_DNA"/>
</dbReference>
<dbReference type="GO" id="GO:0005737">
    <property type="term" value="C:cytoplasm"/>
    <property type="evidence" value="ECO:0007669"/>
    <property type="project" value="TreeGrafter"/>
</dbReference>
<dbReference type="PANTHER" id="PTHR21258:SF40">
    <property type="entry name" value="FIBROBLAST GROWTH FACTOR RECEPTOR SUBSTRATE 2"/>
    <property type="match status" value="1"/>
</dbReference>
<dbReference type="PROSITE" id="PS51064">
    <property type="entry name" value="IRS_PTB"/>
    <property type="match status" value="1"/>
</dbReference>
<keyword evidence="9" id="KW-1185">Reference proteome</keyword>
<evidence type="ECO:0000256" key="2">
    <source>
        <dbReference type="ARBA" id="ARBA00022553"/>
    </source>
</evidence>
<dbReference type="SMART" id="SM01244">
    <property type="entry name" value="IRS"/>
    <property type="match status" value="1"/>
</dbReference>
<feature type="compositionally biased region" description="Basic and acidic residues" evidence="6">
    <location>
        <begin position="121"/>
        <end position="131"/>
    </location>
</feature>
<evidence type="ECO:0000256" key="4">
    <source>
        <dbReference type="ARBA" id="ARBA00023136"/>
    </source>
</evidence>
<comment type="subcellular location">
    <subcellularLocation>
        <location evidence="1">Membrane</location>
    </subcellularLocation>
</comment>
<dbReference type="Pfam" id="PF02174">
    <property type="entry name" value="IRS"/>
    <property type="match status" value="1"/>
</dbReference>
<feature type="region of interest" description="Disordered" evidence="6">
    <location>
        <begin position="121"/>
        <end position="177"/>
    </location>
</feature>
<dbReference type="CDD" id="cd01202">
    <property type="entry name" value="PTB_FRS2"/>
    <property type="match status" value="1"/>
</dbReference>
<evidence type="ECO:0000259" key="7">
    <source>
        <dbReference type="PROSITE" id="PS51064"/>
    </source>
</evidence>
<keyword evidence="4" id="KW-0472">Membrane</keyword>
<reference evidence="8" key="1">
    <citation type="submission" date="2020-02" db="EMBL/GenBank/DDBJ databases">
        <title>Bird 10,000 Genomes (B10K) Project - Family phase.</title>
        <authorList>
            <person name="Zhang G."/>
        </authorList>
    </citation>
    <scope>NUCLEOTIDE SEQUENCE</scope>
    <source>
        <strain evidence="8">B10K-DU-023-52</strain>
        <tissue evidence="8">Mixed tissue sample</tissue>
    </source>
</reference>
<comment type="caution">
    <text evidence="8">The sequence shown here is derived from an EMBL/GenBank/DDBJ whole genome shotgun (WGS) entry which is preliminary data.</text>
</comment>
<accession>A0A852JU17</accession>
<evidence type="ECO:0000256" key="1">
    <source>
        <dbReference type="ARBA" id="ARBA00004370"/>
    </source>
</evidence>
<protein>
    <submittedName>
        <fullName evidence="8">FRS2 factor</fullName>
    </submittedName>
</protein>
<feature type="domain" description="IRS-type PTB" evidence="7">
    <location>
        <begin position="13"/>
        <end position="115"/>
    </location>
</feature>
<evidence type="ECO:0000256" key="3">
    <source>
        <dbReference type="ARBA" id="ARBA00022707"/>
    </source>
</evidence>
<feature type="region of interest" description="Disordered" evidence="6">
    <location>
        <begin position="466"/>
        <end position="492"/>
    </location>
</feature>
<dbReference type="SUPFAM" id="SSF50729">
    <property type="entry name" value="PH domain-like"/>
    <property type="match status" value="1"/>
</dbReference>